<dbReference type="CDD" id="cd07040">
    <property type="entry name" value="HP"/>
    <property type="match status" value="1"/>
</dbReference>
<dbReference type="KEGG" id="upl:DSM104440_02972"/>
<keyword evidence="3" id="KW-1185">Reference proteome</keyword>
<name>A0A6M4HC14_9PROT</name>
<dbReference type="Proteomes" id="UP000503096">
    <property type="component" value="Chromosome"/>
</dbReference>
<reference evidence="2 3" key="1">
    <citation type="submission" date="2020-04" db="EMBL/GenBank/DDBJ databases">
        <title>Usitatibacter rugosus gen. nov., sp. nov. and Usitatibacter palustris sp. nov., novel members of Usitatibacteraceae fam. nov. within the order Nitrosomonadales isolated from soil.</title>
        <authorList>
            <person name="Huber K.J."/>
            <person name="Neumann-Schaal M."/>
            <person name="Geppert A."/>
            <person name="Luckner M."/>
            <person name="Wanner G."/>
            <person name="Overmann J."/>
        </authorList>
    </citation>
    <scope>NUCLEOTIDE SEQUENCE [LARGE SCALE GENOMIC DNA]</scope>
    <source>
        <strain evidence="2 3">Swamp67</strain>
    </source>
</reference>
<dbReference type="InterPro" id="IPR029033">
    <property type="entry name" value="His_PPase_superfam"/>
</dbReference>
<organism evidence="2 3">
    <name type="scientific">Usitatibacter palustris</name>
    <dbReference type="NCBI Taxonomy" id="2732487"/>
    <lineage>
        <taxon>Bacteria</taxon>
        <taxon>Pseudomonadati</taxon>
        <taxon>Pseudomonadota</taxon>
        <taxon>Betaproteobacteria</taxon>
        <taxon>Nitrosomonadales</taxon>
        <taxon>Usitatibacteraceae</taxon>
        <taxon>Usitatibacter</taxon>
    </lineage>
</organism>
<evidence type="ECO:0000313" key="3">
    <source>
        <dbReference type="Proteomes" id="UP000503096"/>
    </source>
</evidence>
<gene>
    <name evidence="2" type="ORF">DSM104440_02972</name>
</gene>
<evidence type="ECO:0000313" key="2">
    <source>
        <dbReference type="EMBL" id="QJR16143.1"/>
    </source>
</evidence>
<protein>
    <recommendedName>
        <fullName evidence="4">Histidine phosphatase family protein</fullName>
    </recommendedName>
</protein>
<keyword evidence="1" id="KW-0732">Signal</keyword>
<evidence type="ECO:0008006" key="4">
    <source>
        <dbReference type="Google" id="ProtNLM"/>
    </source>
</evidence>
<dbReference type="SUPFAM" id="SSF53254">
    <property type="entry name" value="Phosphoglycerate mutase-like"/>
    <property type="match status" value="1"/>
</dbReference>
<dbReference type="Gene3D" id="3.40.50.1240">
    <property type="entry name" value="Phosphoglycerate mutase-like"/>
    <property type="match status" value="1"/>
</dbReference>
<dbReference type="RefSeq" id="WP_212758096.1">
    <property type="nucleotide sequence ID" value="NZ_CP053073.1"/>
</dbReference>
<feature type="chain" id="PRO_5026815788" description="Histidine phosphatase family protein" evidence="1">
    <location>
        <begin position="23"/>
        <end position="192"/>
    </location>
</feature>
<dbReference type="InParanoid" id="A0A6M4HC14"/>
<dbReference type="EMBL" id="CP053073">
    <property type="protein sequence ID" value="QJR16143.1"/>
    <property type="molecule type" value="Genomic_DNA"/>
</dbReference>
<dbReference type="InterPro" id="IPR013078">
    <property type="entry name" value="His_Pase_superF_clade-1"/>
</dbReference>
<sequence>MRVALQALLAGMLLAAASAASADADEAALWKRLREGGYVLFIRHAETVPGMGDPAGYKLDDCATQRNLSDEGRDHAKRMGARFKKERVHVERVYSSPWCRCRDTGTLAFGKSEDWSPLSSIFDFPDRETDYTERVKKRVSQYGVHKPKGNVVMVTHNVNIAALTKLSVAQGEIVVVRPDGCCSFKVVGRLKV</sequence>
<dbReference type="SMART" id="SM00855">
    <property type="entry name" value="PGAM"/>
    <property type="match status" value="1"/>
</dbReference>
<feature type="signal peptide" evidence="1">
    <location>
        <begin position="1"/>
        <end position="22"/>
    </location>
</feature>
<evidence type="ECO:0000256" key="1">
    <source>
        <dbReference type="SAM" id="SignalP"/>
    </source>
</evidence>
<dbReference type="Pfam" id="PF00300">
    <property type="entry name" value="His_Phos_1"/>
    <property type="match status" value="1"/>
</dbReference>
<accession>A0A6M4HC14</accession>
<dbReference type="AlphaFoldDB" id="A0A6M4HC14"/>
<proteinExistence type="predicted"/>